<name>A0A0V1HSL8_9BILA</name>
<organism evidence="1 2">
    <name type="scientific">Trichinella zimbabwensis</name>
    <dbReference type="NCBI Taxonomy" id="268475"/>
    <lineage>
        <taxon>Eukaryota</taxon>
        <taxon>Metazoa</taxon>
        <taxon>Ecdysozoa</taxon>
        <taxon>Nematoda</taxon>
        <taxon>Enoplea</taxon>
        <taxon>Dorylaimia</taxon>
        <taxon>Trichinellida</taxon>
        <taxon>Trichinellidae</taxon>
        <taxon>Trichinella</taxon>
    </lineage>
</organism>
<evidence type="ECO:0000313" key="1">
    <source>
        <dbReference type="EMBL" id="KRZ13596.1"/>
    </source>
</evidence>
<dbReference type="Proteomes" id="UP000055024">
    <property type="component" value="Unassembled WGS sequence"/>
</dbReference>
<sequence length="72" mass="8091">MFGILLQNDLFDHQIHKRVCPALRGRNRMVVLRPDTPLPDSADHLRSSCVCSGWNFGRDLLIDYSSCGAGFT</sequence>
<comment type="caution">
    <text evidence="1">The sequence shown here is derived from an EMBL/GenBank/DDBJ whole genome shotgun (WGS) entry which is preliminary data.</text>
</comment>
<keyword evidence="2" id="KW-1185">Reference proteome</keyword>
<accession>A0A0V1HSL8</accession>
<reference evidence="1 2" key="1">
    <citation type="submission" date="2015-01" db="EMBL/GenBank/DDBJ databases">
        <title>Evolution of Trichinella species and genotypes.</title>
        <authorList>
            <person name="Korhonen P.K."/>
            <person name="Edoardo P."/>
            <person name="Giuseppe L.R."/>
            <person name="Gasser R.B."/>
        </authorList>
    </citation>
    <scope>NUCLEOTIDE SEQUENCE [LARGE SCALE GENOMIC DNA]</scope>
    <source>
        <strain evidence="1">ISS1029</strain>
    </source>
</reference>
<proteinExistence type="predicted"/>
<gene>
    <name evidence="1" type="ORF">T11_4930</name>
</gene>
<evidence type="ECO:0000313" key="2">
    <source>
        <dbReference type="Proteomes" id="UP000055024"/>
    </source>
</evidence>
<dbReference type="OrthoDB" id="10415493at2759"/>
<protein>
    <submittedName>
        <fullName evidence="1">Uncharacterized protein</fullName>
    </submittedName>
</protein>
<dbReference type="AlphaFoldDB" id="A0A0V1HSL8"/>
<dbReference type="EMBL" id="JYDP01000031">
    <property type="protein sequence ID" value="KRZ13596.1"/>
    <property type="molecule type" value="Genomic_DNA"/>
</dbReference>